<comment type="caution">
    <text evidence="8">The sequence shown here is derived from an EMBL/GenBank/DDBJ whole genome shotgun (WGS) entry which is preliminary data.</text>
</comment>
<dbReference type="GO" id="GO:0016987">
    <property type="term" value="F:sigma factor activity"/>
    <property type="evidence" value="ECO:0007669"/>
    <property type="project" value="UniProtKB-KW"/>
</dbReference>
<dbReference type="InterPro" id="IPR014284">
    <property type="entry name" value="RNA_pol_sigma-70_dom"/>
</dbReference>
<dbReference type="GO" id="GO:0003677">
    <property type="term" value="F:DNA binding"/>
    <property type="evidence" value="ECO:0007669"/>
    <property type="project" value="UniProtKB-KW"/>
</dbReference>
<keyword evidence="3" id="KW-0731">Sigma factor</keyword>
<evidence type="ECO:0000256" key="1">
    <source>
        <dbReference type="ARBA" id="ARBA00010641"/>
    </source>
</evidence>
<gene>
    <name evidence="9" type="ORF">KHB02_004635</name>
    <name evidence="8" type="ORF">KHB02_34420</name>
</gene>
<evidence type="ECO:0000259" key="7">
    <source>
        <dbReference type="Pfam" id="PF08281"/>
    </source>
</evidence>
<dbReference type="Proteomes" id="UP000677265">
    <property type="component" value="Unassembled WGS sequence"/>
</dbReference>
<sequence>MAVSNKNFIKRLKKQKEDALEYVIDEYMPFVKAISLKILQPLGKRDAVDDCINDVFLEVWKNSHQFNGDEADFKKWIGTITKYKSIDYYRIFEKQTAREAPPVELEQISSPTSLQKSVLDREQKNELLFELCKLAELDRDIFIMKYFLEMTNSEIADSLHLSKAAVDNRLYRGKKKLAENMKLKEQFII</sequence>
<comment type="similarity">
    <text evidence="1">Belongs to the sigma-70 factor family. ECF subfamily.</text>
</comment>
<dbReference type="InterPro" id="IPR013325">
    <property type="entry name" value="RNA_pol_sigma_r2"/>
</dbReference>
<dbReference type="InterPro" id="IPR013249">
    <property type="entry name" value="RNA_pol_sigma70_r4_t2"/>
</dbReference>
<evidence type="ECO:0000259" key="6">
    <source>
        <dbReference type="Pfam" id="PF04542"/>
    </source>
</evidence>
<evidence type="ECO:0000313" key="9">
    <source>
        <dbReference type="EMBL" id="MCH6264812.1"/>
    </source>
</evidence>
<accession>A0A942T5B5</accession>
<evidence type="ECO:0000256" key="2">
    <source>
        <dbReference type="ARBA" id="ARBA00023015"/>
    </source>
</evidence>
<evidence type="ECO:0000256" key="4">
    <source>
        <dbReference type="ARBA" id="ARBA00023125"/>
    </source>
</evidence>
<evidence type="ECO:0000256" key="3">
    <source>
        <dbReference type="ARBA" id="ARBA00023082"/>
    </source>
</evidence>
<dbReference type="InterPro" id="IPR039425">
    <property type="entry name" value="RNA_pol_sigma-70-like"/>
</dbReference>
<dbReference type="GO" id="GO:0006352">
    <property type="term" value="P:DNA-templated transcription initiation"/>
    <property type="evidence" value="ECO:0007669"/>
    <property type="project" value="InterPro"/>
</dbReference>
<evidence type="ECO:0000313" key="10">
    <source>
        <dbReference type="Proteomes" id="UP000677265"/>
    </source>
</evidence>
<keyword evidence="2" id="KW-0805">Transcription regulation</keyword>
<dbReference type="Pfam" id="PF04542">
    <property type="entry name" value="Sigma70_r2"/>
    <property type="match status" value="1"/>
</dbReference>
<evidence type="ECO:0000256" key="5">
    <source>
        <dbReference type="ARBA" id="ARBA00023163"/>
    </source>
</evidence>
<dbReference type="InterPro" id="IPR013324">
    <property type="entry name" value="RNA_pol_sigma_r3/r4-like"/>
</dbReference>
<dbReference type="EMBL" id="JAGYPE010000007">
    <property type="protein sequence ID" value="MBS4186462.1"/>
    <property type="molecule type" value="Genomic_DNA"/>
</dbReference>
<dbReference type="Gene3D" id="1.10.1740.10">
    <property type="match status" value="1"/>
</dbReference>
<keyword evidence="4" id="KW-0238">DNA-binding</keyword>
<dbReference type="PANTHER" id="PTHR43133:SF8">
    <property type="entry name" value="RNA POLYMERASE SIGMA FACTOR HI_1459-RELATED"/>
    <property type="match status" value="1"/>
</dbReference>
<dbReference type="Pfam" id="PF08281">
    <property type="entry name" value="Sigma70_r4_2"/>
    <property type="match status" value="1"/>
</dbReference>
<protein>
    <submittedName>
        <fullName evidence="8">Sigma-70 family RNA polymerase sigma factor</fullName>
    </submittedName>
</protein>
<dbReference type="SUPFAM" id="SSF88659">
    <property type="entry name" value="Sigma3 and sigma4 domains of RNA polymerase sigma factors"/>
    <property type="match status" value="1"/>
</dbReference>
<dbReference type="PANTHER" id="PTHR43133">
    <property type="entry name" value="RNA POLYMERASE ECF-TYPE SIGMA FACTO"/>
    <property type="match status" value="1"/>
</dbReference>
<dbReference type="AlphaFoldDB" id="A0A942T5B5"/>
<keyword evidence="5" id="KW-0804">Transcription</keyword>
<reference evidence="8" key="1">
    <citation type="submission" date="2021-05" db="EMBL/GenBank/DDBJ databases">
        <title>Novel Bacillus species.</title>
        <authorList>
            <person name="Liu G."/>
        </authorList>
    </citation>
    <scope>NUCLEOTIDE SEQUENCE</scope>
    <source>
        <strain evidence="8 10">FJAT-50051</strain>
    </source>
</reference>
<dbReference type="InterPro" id="IPR007627">
    <property type="entry name" value="RNA_pol_sigma70_r2"/>
</dbReference>
<dbReference type="NCBIfam" id="TIGR02937">
    <property type="entry name" value="sigma70-ECF"/>
    <property type="match status" value="1"/>
</dbReference>
<organism evidence="8">
    <name type="scientific">Neobacillus citreus</name>
    <dbReference type="NCBI Taxonomy" id="2833578"/>
    <lineage>
        <taxon>Bacteria</taxon>
        <taxon>Bacillati</taxon>
        <taxon>Bacillota</taxon>
        <taxon>Bacilli</taxon>
        <taxon>Bacillales</taxon>
        <taxon>Bacillaceae</taxon>
        <taxon>Neobacillus</taxon>
    </lineage>
</organism>
<dbReference type="Gene3D" id="1.10.10.10">
    <property type="entry name" value="Winged helix-like DNA-binding domain superfamily/Winged helix DNA-binding domain"/>
    <property type="match status" value="1"/>
</dbReference>
<dbReference type="RefSeq" id="WP_213146267.1">
    <property type="nucleotide sequence ID" value="NZ_JAGYPE020000005.1"/>
</dbReference>
<name>A0A942T5B5_9BACI</name>
<feature type="domain" description="RNA polymerase sigma factor 70 region 4 type 2" evidence="7">
    <location>
        <begin position="126"/>
        <end position="177"/>
    </location>
</feature>
<keyword evidence="10" id="KW-1185">Reference proteome</keyword>
<dbReference type="EMBL" id="JAGYPE020000005">
    <property type="protein sequence ID" value="MCH6264812.1"/>
    <property type="molecule type" value="Genomic_DNA"/>
</dbReference>
<feature type="domain" description="RNA polymerase sigma-70 region 2" evidence="6">
    <location>
        <begin position="24"/>
        <end position="90"/>
    </location>
</feature>
<dbReference type="SUPFAM" id="SSF88946">
    <property type="entry name" value="Sigma2 domain of RNA polymerase sigma factors"/>
    <property type="match status" value="1"/>
</dbReference>
<dbReference type="InterPro" id="IPR036388">
    <property type="entry name" value="WH-like_DNA-bd_sf"/>
</dbReference>
<proteinExistence type="inferred from homology"/>
<evidence type="ECO:0000313" key="8">
    <source>
        <dbReference type="EMBL" id="MBS4186462.1"/>
    </source>
</evidence>